<evidence type="ECO:0000313" key="5">
    <source>
        <dbReference type="EMBL" id="CAF4267932.1"/>
    </source>
</evidence>
<sequence length="329" mass="37924">DRQQQNRPVSERKQHQKKKAKRSHIQNNKIVSMNTDLTLNDIVSSSNIDISMDDDDLYQYKHVYNVFISLDMHLYNKQTYRGDLEMLGYNLIVWIGGCLPWNKKLKSKLTQSTITNEKQLAKSNVNEFVKKCFYMKLVNPVVLRAICDYMTMIYQLNIDDLPNYDQLRAPIREIIKALGFKANACLRLSNSKTKSNSNDNATTGQQGNSNVKNAQEFSRPSHSIEEEQEDGDDETSEDGEDDVENGDDNDENSCDENEKEQQQKDEQQQQHSDNIQLSTKCKRCGVDHSTPSDQQSSSSGDKQGSLLTYQQKRQRSIAKRLQLRRKKKN</sequence>
<dbReference type="Proteomes" id="UP000677228">
    <property type="component" value="Unassembled WGS sequence"/>
</dbReference>
<evidence type="ECO:0000313" key="6">
    <source>
        <dbReference type="Proteomes" id="UP000663829"/>
    </source>
</evidence>
<dbReference type="InterPro" id="IPR011009">
    <property type="entry name" value="Kinase-like_dom_sf"/>
</dbReference>
<dbReference type="InterPro" id="IPR050235">
    <property type="entry name" value="CK1_Ser-Thr_kinase"/>
</dbReference>
<gene>
    <name evidence="3" type="ORF">GPM918_LOCUS32137</name>
    <name evidence="2" type="ORF">OVA965_LOCUS12571</name>
    <name evidence="5" type="ORF">SRO942_LOCUS32797</name>
    <name evidence="4" type="ORF">TMI583_LOCUS12575</name>
</gene>
<dbReference type="EMBL" id="CAJOBA010005086">
    <property type="protein sequence ID" value="CAF3732560.1"/>
    <property type="molecule type" value="Genomic_DNA"/>
</dbReference>
<dbReference type="Proteomes" id="UP000681722">
    <property type="component" value="Unassembled WGS sequence"/>
</dbReference>
<dbReference type="AlphaFoldDB" id="A0A815JBH4"/>
<evidence type="ECO:0000313" key="3">
    <source>
        <dbReference type="EMBL" id="CAF1376971.1"/>
    </source>
</evidence>
<feature type="region of interest" description="Disordered" evidence="1">
    <location>
        <begin position="1"/>
        <end position="24"/>
    </location>
</feature>
<feature type="compositionally biased region" description="Low complexity" evidence="1">
    <location>
        <begin position="292"/>
        <end position="305"/>
    </location>
</feature>
<proteinExistence type="predicted"/>
<dbReference type="Gene3D" id="1.10.510.10">
    <property type="entry name" value="Transferase(Phosphotransferase) domain 1"/>
    <property type="match status" value="1"/>
</dbReference>
<feature type="compositionally biased region" description="Basic residues" evidence="1">
    <location>
        <begin position="14"/>
        <end position="24"/>
    </location>
</feature>
<dbReference type="EMBL" id="CAJNOQ010016214">
    <property type="protein sequence ID" value="CAF1376971.1"/>
    <property type="molecule type" value="Genomic_DNA"/>
</dbReference>
<dbReference type="Proteomes" id="UP000682733">
    <property type="component" value="Unassembled WGS sequence"/>
</dbReference>
<organism evidence="3 6">
    <name type="scientific">Didymodactylos carnosus</name>
    <dbReference type="NCBI Taxonomy" id="1234261"/>
    <lineage>
        <taxon>Eukaryota</taxon>
        <taxon>Metazoa</taxon>
        <taxon>Spiralia</taxon>
        <taxon>Gnathifera</taxon>
        <taxon>Rotifera</taxon>
        <taxon>Eurotatoria</taxon>
        <taxon>Bdelloidea</taxon>
        <taxon>Philodinida</taxon>
        <taxon>Philodinidae</taxon>
        <taxon>Didymodactylos</taxon>
    </lineage>
</organism>
<feature type="region of interest" description="Disordered" evidence="1">
    <location>
        <begin position="191"/>
        <end position="329"/>
    </location>
</feature>
<dbReference type="Proteomes" id="UP000663829">
    <property type="component" value="Unassembled WGS sequence"/>
</dbReference>
<accession>A0A815JBH4</accession>
<evidence type="ECO:0000256" key="1">
    <source>
        <dbReference type="SAM" id="MobiDB-lite"/>
    </source>
</evidence>
<dbReference type="EMBL" id="CAJOBC010078904">
    <property type="protein sequence ID" value="CAF4267932.1"/>
    <property type="molecule type" value="Genomic_DNA"/>
</dbReference>
<feature type="non-terminal residue" evidence="3">
    <location>
        <position position="1"/>
    </location>
</feature>
<feature type="compositionally biased region" description="Acidic residues" evidence="1">
    <location>
        <begin position="226"/>
        <end position="258"/>
    </location>
</feature>
<feature type="compositionally biased region" description="Basic residues" evidence="1">
    <location>
        <begin position="312"/>
        <end position="329"/>
    </location>
</feature>
<reference evidence="3" key="1">
    <citation type="submission" date="2021-02" db="EMBL/GenBank/DDBJ databases">
        <authorList>
            <person name="Nowell W R."/>
        </authorList>
    </citation>
    <scope>NUCLEOTIDE SEQUENCE</scope>
</reference>
<feature type="compositionally biased region" description="Low complexity" evidence="1">
    <location>
        <begin position="191"/>
        <end position="203"/>
    </location>
</feature>
<dbReference type="SUPFAM" id="SSF56112">
    <property type="entry name" value="Protein kinase-like (PK-like)"/>
    <property type="match status" value="1"/>
</dbReference>
<protein>
    <submittedName>
        <fullName evidence="3">Uncharacterized protein</fullName>
    </submittedName>
</protein>
<comment type="caution">
    <text evidence="3">The sequence shown here is derived from an EMBL/GenBank/DDBJ whole genome shotgun (WGS) entry which is preliminary data.</text>
</comment>
<feature type="compositionally biased region" description="Basic and acidic residues" evidence="1">
    <location>
        <begin position="259"/>
        <end position="268"/>
    </location>
</feature>
<keyword evidence="6" id="KW-1185">Reference proteome</keyword>
<evidence type="ECO:0000313" key="4">
    <source>
        <dbReference type="EMBL" id="CAF3732560.1"/>
    </source>
</evidence>
<feature type="compositionally biased region" description="Polar residues" evidence="1">
    <location>
        <begin position="204"/>
        <end position="221"/>
    </location>
</feature>
<evidence type="ECO:0000313" key="2">
    <source>
        <dbReference type="EMBL" id="CAF0959734.1"/>
    </source>
</evidence>
<name>A0A815JBH4_9BILA</name>
<dbReference type="EMBL" id="CAJNOK010005082">
    <property type="protein sequence ID" value="CAF0959734.1"/>
    <property type="molecule type" value="Genomic_DNA"/>
</dbReference>
<feature type="compositionally biased region" description="Basic and acidic residues" evidence="1">
    <location>
        <begin position="1"/>
        <end position="13"/>
    </location>
</feature>
<dbReference type="PANTHER" id="PTHR11909">
    <property type="entry name" value="CASEIN KINASE-RELATED"/>
    <property type="match status" value="1"/>
</dbReference>
<dbReference type="OrthoDB" id="2687620at2759"/>